<keyword evidence="1" id="KW-1133">Transmembrane helix</keyword>
<evidence type="ECO:0008006" key="4">
    <source>
        <dbReference type="Google" id="ProtNLM"/>
    </source>
</evidence>
<dbReference type="AlphaFoldDB" id="A0A564TWG6"/>
<dbReference type="Proteomes" id="UP000358366">
    <property type="component" value="Unassembled WGS sequence"/>
</dbReference>
<name>A0A564TWG6_9FIRM</name>
<dbReference type="Pfam" id="PF09605">
    <property type="entry name" value="Trep_Strep"/>
    <property type="match status" value="1"/>
</dbReference>
<dbReference type="EMBL" id="CABHNI010000032">
    <property type="protein sequence ID" value="VUX11579.1"/>
    <property type="molecule type" value="Genomic_DNA"/>
</dbReference>
<feature type="transmembrane region" description="Helical" evidence="1">
    <location>
        <begin position="86"/>
        <end position="106"/>
    </location>
</feature>
<dbReference type="RefSeq" id="WP_144124753.1">
    <property type="nucleotide sequence ID" value="NZ_CABHNI010000032.1"/>
</dbReference>
<sequence length="198" mass="21847">MNKEMKLTGKDLINIGIYTAILFVLNFLAMFTGIVPTLWIVLPGTTGILTAIPFTLMNLKVRKPGAILIMGLVVALLYFLSGQFTVLLLATFVAGCLVAEIVRFAFRYKDTFISLIISFVAFCYGMIGSPLPIWLYGDSFFAQIAENGMTQEYIKTLQNYTSFNALIVMLISPIVGGILGMLISKLLFKKHLKKAGIV</sequence>
<reference evidence="2 3" key="1">
    <citation type="submission" date="2019-07" db="EMBL/GenBank/DDBJ databases">
        <authorList>
            <person name="Hibberd C M."/>
            <person name="Gehrig L. J."/>
            <person name="Chang H.-W."/>
            <person name="Venkatesh S."/>
        </authorList>
    </citation>
    <scope>NUCLEOTIDE SEQUENCE [LARGE SCALE GENOMIC DNA]</scope>
    <source>
        <strain evidence="2">Dorea_formicigenerans_SSTS_Bg7063</strain>
    </source>
</reference>
<keyword evidence="1" id="KW-0472">Membrane</keyword>
<protein>
    <recommendedName>
        <fullName evidence="4">Trep_Strep domain-containing protein</fullName>
    </recommendedName>
</protein>
<keyword evidence="1" id="KW-0812">Transmembrane</keyword>
<evidence type="ECO:0000313" key="3">
    <source>
        <dbReference type="Proteomes" id="UP000358366"/>
    </source>
</evidence>
<gene>
    <name evidence="2" type="ORF">DFSSTS7063_01896</name>
</gene>
<evidence type="ECO:0000313" key="2">
    <source>
        <dbReference type="EMBL" id="VUX11579.1"/>
    </source>
</evidence>
<accession>A0A564TWG6</accession>
<feature type="transmembrane region" description="Helical" evidence="1">
    <location>
        <begin position="12"/>
        <end position="31"/>
    </location>
</feature>
<organism evidence="2 3">
    <name type="scientific">Dorea formicigenerans</name>
    <dbReference type="NCBI Taxonomy" id="39486"/>
    <lineage>
        <taxon>Bacteria</taxon>
        <taxon>Bacillati</taxon>
        <taxon>Bacillota</taxon>
        <taxon>Clostridia</taxon>
        <taxon>Lachnospirales</taxon>
        <taxon>Lachnospiraceae</taxon>
        <taxon>Dorea</taxon>
    </lineage>
</organism>
<feature type="transmembrane region" description="Helical" evidence="1">
    <location>
        <begin position="165"/>
        <end position="188"/>
    </location>
</feature>
<dbReference type="InterPro" id="IPR011733">
    <property type="entry name" value="CHP02185_IM"/>
</dbReference>
<feature type="transmembrane region" description="Helical" evidence="1">
    <location>
        <begin position="113"/>
        <end position="135"/>
    </location>
</feature>
<feature type="transmembrane region" description="Helical" evidence="1">
    <location>
        <begin position="64"/>
        <end position="80"/>
    </location>
</feature>
<proteinExistence type="predicted"/>
<dbReference type="NCBIfam" id="TIGR02185">
    <property type="entry name" value="Trep_Strep"/>
    <property type="match status" value="1"/>
</dbReference>
<evidence type="ECO:0000256" key="1">
    <source>
        <dbReference type="SAM" id="Phobius"/>
    </source>
</evidence>
<feature type="transmembrane region" description="Helical" evidence="1">
    <location>
        <begin position="37"/>
        <end position="57"/>
    </location>
</feature>